<protein>
    <submittedName>
        <fullName evidence="3">Uncharacterized protein</fullName>
    </submittedName>
</protein>
<sequence length="118" mass="12298">MGVAGGGGALLHRLGLGRPTIIMIIMSMASAASCGNILGVRPGARWGRSSRKPMSNSSKRGHVAHARTAADSDRIAEPAHGGTEVRLRRAAIAAPAGSISWHAVFREQWTVRGDAHGL</sequence>
<keyword evidence="2" id="KW-1133">Transmembrane helix</keyword>
<dbReference type="EMBL" id="CAUYUJ010015374">
    <property type="protein sequence ID" value="CAK0853113.1"/>
    <property type="molecule type" value="Genomic_DNA"/>
</dbReference>
<evidence type="ECO:0000256" key="2">
    <source>
        <dbReference type="SAM" id="Phobius"/>
    </source>
</evidence>
<feature type="compositionally biased region" description="Basic and acidic residues" evidence="1">
    <location>
        <begin position="68"/>
        <end position="82"/>
    </location>
</feature>
<comment type="caution">
    <text evidence="3">The sequence shown here is derived from an EMBL/GenBank/DDBJ whole genome shotgun (WGS) entry which is preliminary data.</text>
</comment>
<feature type="transmembrane region" description="Helical" evidence="2">
    <location>
        <begin position="20"/>
        <end position="40"/>
    </location>
</feature>
<reference evidence="3" key="1">
    <citation type="submission" date="2023-10" db="EMBL/GenBank/DDBJ databases">
        <authorList>
            <person name="Chen Y."/>
            <person name="Shah S."/>
            <person name="Dougan E. K."/>
            <person name="Thang M."/>
            <person name="Chan C."/>
        </authorList>
    </citation>
    <scope>NUCLEOTIDE SEQUENCE [LARGE SCALE GENOMIC DNA]</scope>
</reference>
<feature type="region of interest" description="Disordered" evidence="1">
    <location>
        <begin position="45"/>
        <end position="82"/>
    </location>
</feature>
<evidence type="ECO:0000313" key="4">
    <source>
        <dbReference type="Proteomes" id="UP001189429"/>
    </source>
</evidence>
<gene>
    <name evidence="3" type="ORF">PCOR1329_LOCUS44703</name>
</gene>
<dbReference type="Proteomes" id="UP001189429">
    <property type="component" value="Unassembled WGS sequence"/>
</dbReference>
<proteinExistence type="predicted"/>
<name>A0ABN9U4J9_9DINO</name>
<evidence type="ECO:0000313" key="3">
    <source>
        <dbReference type="EMBL" id="CAK0853113.1"/>
    </source>
</evidence>
<keyword evidence="4" id="KW-1185">Reference proteome</keyword>
<evidence type="ECO:0000256" key="1">
    <source>
        <dbReference type="SAM" id="MobiDB-lite"/>
    </source>
</evidence>
<keyword evidence="2" id="KW-0812">Transmembrane</keyword>
<organism evidence="3 4">
    <name type="scientific">Prorocentrum cordatum</name>
    <dbReference type="NCBI Taxonomy" id="2364126"/>
    <lineage>
        <taxon>Eukaryota</taxon>
        <taxon>Sar</taxon>
        <taxon>Alveolata</taxon>
        <taxon>Dinophyceae</taxon>
        <taxon>Prorocentrales</taxon>
        <taxon>Prorocentraceae</taxon>
        <taxon>Prorocentrum</taxon>
    </lineage>
</organism>
<keyword evidence="2" id="KW-0472">Membrane</keyword>
<accession>A0ABN9U4J9</accession>